<feature type="non-terminal residue" evidence="2">
    <location>
        <position position="110"/>
    </location>
</feature>
<dbReference type="Gene3D" id="3.40.830.10">
    <property type="entry name" value="LigB-like"/>
    <property type="match status" value="1"/>
</dbReference>
<sequence>MVSGTFYPDSPKILAERIKQFLDWAGPLNGKTDKDILALISPHAGYDYSGSVAAYGYKLIKGKPIRTVIIIGPSHYEYFDGISVYPQGAWQTPLGNVPVDLELAQALIAE</sequence>
<organism evidence="2">
    <name type="scientific">marine sediment metagenome</name>
    <dbReference type="NCBI Taxonomy" id="412755"/>
    <lineage>
        <taxon>unclassified sequences</taxon>
        <taxon>metagenomes</taxon>
        <taxon>ecological metagenomes</taxon>
    </lineage>
</organism>
<dbReference type="Pfam" id="PF01875">
    <property type="entry name" value="Memo"/>
    <property type="match status" value="1"/>
</dbReference>
<comment type="similarity">
    <text evidence="1">Belongs to the MEMO1 family.</text>
</comment>
<evidence type="ECO:0008006" key="3">
    <source>
        <dbReference type="Google" id="ProtNLM"/>
    </source>
</evidence>
<evidence type="ECO:0000313" key="2">
    <source>
        <dbReference type="EMBL" id="GAG05669.1"/>
    </source>
</evidence>
<evidence type="ECO:0000256" key="1">
    <source>
        <dbReference type="ARBA" id="ARBA00006315"/>
    </source>
</evidence>
<dbReference type="PANTHER" id="PTHR11060:SF0">
    <property type="entry name" value="PROTEIN MEMO1"/>
    <property type="match status" value="1"/>
</dbReference>
<name>X0UIS1_9ZZZZ</name>
<dbReference type="PANTHER" id="PTHR11060">
    <property type="entry name" value="PROTEIN MEMO1"/>
    <property type="match status" value="1"/>
</dbReference>
<comment type="caution">
    <text evidence="2">The sequence shown here is derived from an EMBL/GenBank/DDBJ whole genome shotgun (WGS) entry which is preliminary data.</text>
</comment>
<protein>
    <recommendedName>
        <fullName evidence="3">AmmeMemoRadiSam system protein B</fullName>
    </recommendedName>
</protein>
<dbReference type="InterPro" id="IPR002737">
    <property type="entry name" value="MEMO1_fam"/>
</dbReference>
<dbReference type="CDD" id="cd07361">
    <property type="entry name" value="MEMO_like"/>
    <property type="match status" value="1"/>
</dbReference>
<gene>
    <name evidence="2" type="ORF">S01H1_36587</name>
</gene>
<reference evidence="2" key="1">
    <citation type="journal article" date="2014" name="Front. Microbiol.">
        <title>High frequency of phylogenetically diverse reductive dehalogenase-homologous genes in deep subseafloor sedimentary metagenomes.</title>
        <authorList>
            <person name="Kawai M."/>
            <person name="Futagami T."/>
            <person name="Toyoda A."/>
            <person name="Takaki Y."/>
            <person name="Nishi S."/>
            <person name="Hori S."/>
            <person name="Arai W."/>
            <person name="Tsubouchi T."/>
            <person name="Morono Y."/>
            <person name="Uchiyama I."/>
            <person name="Ito T."/>
            <person name="Fujiyama A."/>
            <person name="Inagaki F."/>
            <person name="Takami H."/>
        </authorList>
    </citation>
    <scope>NUCLEOTIDE SEQUENCE</scope>
    <source>
        <strain evidence="2">Expedition CK06-06</strain>
    </source>
</reference>
<proteinExistence type="inferred from homology"/>
<accession>X0UIS1</accession>
<dbReference type="EMBL" id="BARS01022931">
    <property type="protein sequence ID" value="GAG05669.1"/>
    <property type="molecule type" value="Genomic_DNA"/>
</dbReference>
<dbReference type="AlphaFoldDB" id="X0UIS1"/>
<dbReference type="NCBIfam" id="TIGR04336">
    <property type="entry name" value="AmmeMemoSam_B"/>
    <property type="match status" value="1"/>
</dbReference>